<proteinExistence type="inferred from homology"/>
<comment type="similarity">
    <text evidence="2">Belongs to the G-protein coupled receptor 1 family.</text>
</comment>
<reference evidence="10 11" key="1">
    <citation type="journal article" date="2019" name="Sci. Rep.">
        <title>Orb-weaving spider Araneus ventricosus genome elucidates the spidroin gene catalogue.</title>
        <authorList>
            <person name="Kono N."/>
            <person name="Nakamura H."/>
            <person name="Ohtoshi R."/>
            <person name="Moran D.A.P."/>
            <person name="Shinohara A."/>
            <person name="Yoshida Y."/>
            <person name="Fujiwara M."/>
            <person name="Mori M."/>
            <person name="Tomita M."/>
            <person name="Arakawa K."/>
        </authorList>
    </citation>
    <scope>NUCLEOTIDE SEQUENCE [LARGE SCALE GENOMIC DNA]</scope>
</reference>
<dbReference type="Pfam" id="PF00001">
    <property type="entry name" value="7tm_1"/>
    <property type="match status" value="1"/>
</dbReference>
<keyword evidence="5 8" id="KW-1133">Transmembrane helix</keyword>
<dbReference type="SUPFAM" id="SSF81321">
    <property type="entry name" value="Family A G protein-coupled receptor-like"/>
    <property type="match status" value="1"/>
</dbReference>
<dbReference type="GO" id="GO:0005886">
    <property type="term" value="C:plasma membrane"/>
    <property type="evidence" value="ECO:0007669"/>
    <property type="project" value="UniProtKB-SubCell"/>
</dbReference>
<dbReference type="InterPro" id="IPR000276">
    <property type="entry name" value="GPCR_Rhodpsn"/>
</dbReference>
<evidence type="ECO:0000313" key="10">
    <source>
        <dbReference type="EMBL" id="GBN71698.1"/>
    </source>
</evidence>
<evidence type="ECO:0000256" key="1">
    <source>
        <dbReference type="ARBA" id="ARBA00004651"/>
    </source>
</evidence>
<dbReference type="PANTHER" id="PTHR24241">
    <property type="entry name" value="NEUROPEPTIDE RECEPTOR-RELATED G-PROTEIN COUPLED RECEPTOR"/>
    <property type="match status" value="1"/>
</dbReference>
<evidence type="ECO:0000256" key="7">
    <source>
        <dbReference type="ARBA" id="ARBA00023170"/>
    </source>
</evidence>
<comment type="subcellular location">
    <subcellularLocation>
        <location evidence="1">Cell membrane</location>
        <topology evidence="1">Multi-pass membrane protein</topology>
    </subcellularLocation>
</comment>
<keyword evidence="6 8" id="KW-0472">Membrane</keyword>
<organism evidence="10 11">
    <name type="scientific">Araneus ventricosus</name>
    <name type="common">Orbweaver spider</name>
    <name type="synonym">Epeira ventricosa</name>
    <dbReference type="NCBI Taxonomy" id="182803"/>
    <lineage>
        <taxon>Eukaryota</taxon>
        <taxon>Metazoa</taxon>
        <taxon>Ecdysozoa</taxon>
        <taxon>Arthropoda</taxon>
        <taxon>Chelicerata</taxon>
        <taxon>Arachnida</taxon>
        <taxon>Araneae</taxon>
        <taxon>Araneomorphae</taxon>
        <taxon>Entelegynae</taxon>
        <taxon>Araneoidea</taxon>
        <taxon>Araneidae</taxon>
        <taxon>Araneus</taxon>
    </lineage>
</organism>
<sequence>MTVAAVGLSKKALFPITNVNMLRYAFIWIKVWKGESTCESQQNQELILKSKINAIQMLVIVVLMLLCSWFPHFIFTGIELGDSYHEKGFEDFVKKCLHQLGIALCACNRCINPVFVCYTHNKISTRLQGCSCQKEVMFSL</sequence>
<feature type="domain" description="G-protein coupled receptors family 1 profile" evidence="9">
    <location>
        <begin position="1"/>
        <end position="116"/>
    </location>
</feature>
<dbReference type="PROSITE" id="PS50262">
    <property type="entry name" value="G_PROTEIN_RECEP_F1_2"/>
    <property type="match status" value="1"/>
</dbReference>
<keyword evidence="4 8" id="KW-0812">Transmembrane</keyword>
<dbReference type="GO" id="GO:0004930">
    <property type="term" value="F:G protein-coupled receptor activity"/>
    <property type="evidence" value="ECO:0007669"/>
    <property type="project" value="InterPro"/>
</dbReference>
<dbReference type="EMBL" id="BGPR01016068">
    <property type="protein sequence ID" value="GBN71698.1"/>
    <property type="molecule type" value="Genomic_DNA"/>
</dbReference>
<feature type="transmembrane region" description="Helical" evidence="8">
    <location>
        <begin position="52"/>
        <end position="75"/>
    </location>
</feature>
<dbReference type="PANTHER" id="PTHR24241:SF76">
    <property type="entry name" value="NEUROPEPTIDE SIFAMIDE RECEPTOR"/>
    <property type="match status" value="1"/>
</dbReference>
<dbReference type="AlphaFoldDB" id="A0A4Y2R7I2"/>
<protein>
    <recommendedName>
        <fullName evidence="9">G-protein coupled receptors family 1 profile domain-containing protein</fullName>
    </recommendedName>
</protein>
<comment type="caution">
    <text evidence="10">The sequence shown here is derived from an EMBL/GenBank/DDBJ whole genome shotgun (WGS) entry which is preliminary data.</text>
</comment>
<evidence type="ECO:0000256" key="5">
    <source>
        <dbReference type="ARBA" id="ARBA00022989"/>
    </source>
</evidence>
<evidence type="ECO:0000256" key="2">
    <source>
        <dbReference type="ARBA" id="ARBA00010663"/>
    </source>
</evidence>
<keyword evidence="11" id="KW-1185">Reference proteome</keyword>
<dbReference type="GO" id="GO:0042277">
    <property type="term" value="F:peptide binding"/>
    <property type="evidence" value="ECO:0007669"/>
    <property type="project" value="TreeGrafter"/>
</dbReference>
<name>A0A4Y2R7I2_ARAVE</name>
<evidence type="ECO:0000313" key="11">
    <source>
        <dbReference type="Proteomes" id="UP000499080"/>
    </source>
</evidence>
<dbReference type="GO" id="GO:0032870">
    <property type="term" value="P:cellular response to hormone stimulus"/>
    <property type="evidence" value="ECO:0007669"/>
    <property type="project" value="TreeGrafter"/>
</dbReference>
<evidence type="ECO:0000256" key="3">
    <source>
        <dbReference type="ARBA" id="ARBA00022475"/>
    </source>
</evidence>
<evidence type="ECO:0000256" key="4">
    <source>
        <dbReference type="ARBA" id="ARBA00022692"/>
    </source>
</evidence>
<keyword evidence="3" id="KW-1003">Cell membrane</keyword>
<accession>A0A4Y2R7I2</accession>
<dbReference type="Gene3D" id="1.20.1070.10">
    <property type="entry name" value="Rhodopsin 7-helix transmembrane proteins"/>
    <property type="match status" value="1"/>
</dbReference>
<evidence type="ECO:0000256" key="6">
    <source>
        <dbReference type="ARBA" id="ARBA00023136"/>
    </source>
</evidence>
<gene>
    <name evidence="10" type="ORF">AVEN_10180_1</name>
</gene>
<evidence type="ECO:0000259" key="9">
    <source>
        <dbReference type="PROSITE" id="PS50262"/>
    </source>
</evidence>
<dbReference type="Proteomes" id="UP000499080">
    <property type="component" value="Unassembled WGS sequence"/>
</dbReference>
<dbReference type="InterPro" id="IPR017452">
    <property type="entry name" value="GPCR_Rhodpsn_7TM"/>
</dbReference>
<keyword evidence="7" id="KW-0675">Receptor</keyword>
<evidence type="ECO:0000256" key="8">
    <source>
        <dbReference type="SAM" id="Phobius"/>
    </source>
</evidence>